<proteinExistence type="predicted"/>
<accession>A0A484NEU9</accession>
<sequence length="76" mass="8913">MKYLPHNLSDIISQSLFVLAIPFRSAQLLQPSSIQRDTPLLQLGRDDCKDPKYHPYEEKKENHCRLCSMCILHMEK</sequence>
<dbReference type="AlphaFoldDB" id="A0A484NEU9"/>
<dbReference type="Proteomes" id="UP000595140">
    <property type="component" value="Unassembled WGS sequence"/>
</dbReference>
<name>A0A484NEU9_9ASTE</name>
<dbReference type="EMBL" id="OOIL02006581">
    <property type="protein sequence ID" value="VFQ98394.1"/>
    <property type="molecule type" value="Genomic_DNA"/>
</dbReference>
<reference evidence="1 2" key="1">
    <citation type="submission" date="2018-04" db="EMBL/GenBank/DDBJ databases">
        <authorList>
            <person name="Vogel A."/>
        </authorList>
    </citation>
    <scope>NUCLEOTIDE SEQUENCE [LARGE SCALE GENOMIC DNA]</scope>
</reference>
<evidence type="ECO:0000313" key="2">
    <source>
        <dbReference type="Proteomes" id="UP000595140"/>
    </source>
</evidence>
<protein>
    <submittedName>
        <fullName evidence="1">Uncharacterized protein</fullName>
    </submittedName>
</protein>
<organism evidence="1 2">
    <name type="scientific">Cuscuta campestris</name>
    <dbReference type="NCBI Taxonomy" id="132261"/>
    <lineage>
        <taxon>Eukaryota</taxon>
        <taxon>Viridiplantae</taxon>
        <taxon>Streptophyta</taxon>
        <taxon>Embryophyta</taxon>
        <taxon>Tracheophyta</taxon>
        <taxon>Spermatophyta</taxon>
        <taxon>Magnoliopsida</taxon>
        <taxon>eudicotyledons</taxon>
        <taxon>Gunneridae</taxon>
        <taxon>Pentapetalae</taxon>
        <taxon>asterids</taxon>
        <taxon>lamiids</taxon>
        <taxon>Solanales</taxon>
        <taxon>Convolvulaceae</taxon>
        <taxon>Cuscuteae</taxon>
        <taxon>Cuscuta</taxon>
        <taxon>Cuscuta subgen. Grammica</taxon>
        <taxon>Cuscuta sect. Cleistogrammica</taxon>
    </lineage>
</organism>
<gene>
    <name evidence="1" type="ORF">CCAM_LOCUS40170</name>
</gene>
<evidence type="ECO:0000313" key="1">
    <source>
        <dbReference type="EMBL" id="VFQ98394.1"/>
    </source>
</evidence>
<keyword evidence="2" id="KW-1185">Reference proteome</keyword>